<evidence type="ECO:0000256" key="1">
    <source>
        <dbReference type="SAM" id="MobiDB-lite"/>
    </source>
</evidence>
<reference evidence="2" key="1">
    <citation type="submission" date="1999-10" db="EMBL/GenBank/DDBJ databases">
        <title>Arabidopsis thaliana chromosome 1 BAC F28J9 sequence.</title>
        <authorList>
            <person name="Schwartz J.R."/>
            <person name="Yu G."/>
            <person name="Toriumi M."/>
            <person name="Lenz C."/>
            <person name="Liu S."/>
            <person name="Lee J.M."/>
            <person name="Li J."/>
            <person name="Gonzalez A."/>
            <person name="Liu A."/>
            <person name="Liu K."/>
            <person name="Sakano H."/>
            <person name="Vaysberg M."/>
            <person name="Chin C."/>
            <person name="Choi E."/>
            <person name="Chiou J."/>
            <person name="Altafi H."/>
            <person name="Araujo R."/>
            <person name="Brooks S."/>
            <person name="Buehler E."/>
            <person name="Chao Q."/>
            <person name="Conn L."/>
            <person name="Conway A."/>
            <person name="Dunn P."/>
            <person name="Hansen N."/>
            <person name="Howng B."/>
            <person name="Huizar L."/>
            <person name="Johnson-Hopson C."/>
            <person name="Khan S."/>
            <person name="Kim C."/>
            <person name="Lam B."/>
            <person name="Nguyen M."/>
            <person name="Palm C."/>
            <person name="Rowley D."/>
            <person name="Shinn P."/>
            <person name="Southwick A."/>
            <person name="Tambunga G."/>
            <person name="Walker M."/>
            <person name="Davis R.W."/>
            <person name="Ecker J.R."/>
            <person name="Federspiel N.A."/>
            <person name="Theologis A."/>
        </authorList>
    </citation>
    <scope>NUCLEOTIDE SEQUENCE</scope>
</reference>
<feature type="region of interest" description="Disordered" evidence="1">
    <location>
        <begin position="182"/>
        <end position="209"/>
    </location>
</feature>
<dbReference type="PIR" id="E86486">
    <property type="entry name" value="E86486"/>
</dbReference>
<protein>
    <submittedName>
        <fullName evidence="2">F28J9.4</fullName>
    </submittedName>
</protein>
<feature type="compositionally biased region" description="Basic and acidic residues" evidence="1">
    <location>
        <begin position="281"/>
        <end position="290"/>
    </location>
</feature>
<feature type="region of interest" description="Disordered" evidence="1">
    <location>
        <begin position="269"/>
        <end position="301"/>
    </location>
</feature>
<reference evidence="2" key="2">
    <citation type="submission" date="1999-11" db="EMBL/GenBank/DDBJ databases">
        <authorList>
            <person name="Theologis"/>
        </authorList>
    </citation>
    <scope>NUCLEOTIDE SEQUENCE</scope>
</reference>
<organism evidence="2">
    <name type="scientific">Arabidopsis thaliana</name>
    <name type="common">Mouse-ear cress</name>
    <dbReference type="NCBI Taxonomy" id="3702"/>
    <lineage>
        <taxon>Eukaryota</taxon>
        <taxon>Viridiplantae</taxon>
        <taxon>Streptophyta</taxon>
        <taxon>Embryophyta</taxon>
        <taxon>Tracheophyta</taxon>
        <taxon>Spermatophyta</taxon>
        <taxon>Magnoliopsida</taxon>
        <taxon>eudicotyledons</taxon>
        <taxon>Gunneridae</taxon>
        <taxon>Pentapetalae</taxon>
        <taxon>rosids</taxon>
        <taxon>malvids</taxon>
        <taxon>Brassicales</taxon>
        <taxon>Brassicaceae</taxon>
        <taxon>Camelineae</taxon>
        <taxon>Arabidopsis</taxon>
    </lineage>
</organism>
<dbReference type="EMBL" id="AC007918">
    <property type="protein sequence ID" value="AAF06080.1"/>
    <property type="molecule type" value="Genomic_DNA"/>
</dbReference>
<feature type="region of interest" description="Disordered" evidence="1">
    <location>
        <begin position="142"/>
        <end position="161"/>
    </location>
</feature>
<sequence length="301" mass="33618">MLATTTQSSPSCQNRPEEVVVNSIFKGHKEEVIGIRLVFAQEPVNNLPTFGRRDIISIKEISQMSERDVGLKFITSHQNPEQMSQRSRRNLGEGELVRCHVLQNQPRDRKPQEAIIEKSLIQSVETRMGIVSSLIRDRHTHGDLTKIESGPQIRKRPLGAQKSPRSLFTALRARARLASWMSRLHQPSGQESSRREAARGHQANPVPEQISAVVSSRAVKEVVCSGALEEDTASSSEDVQTALRLYIGGRSSGWFESLKSKREALGVEGDLKSILGSETSNEMRNDEETTKCSNRQNQNNK</sequence>
<gene>
    <name evidence="2" type="primary">F28J9.4</name>
</gene>
<name>Q9S9S5_ARATH</name>
<reference key="3">
    <citation type="journal article" date="2000" name="Nature">
        <title>Sequence and analysis of chromosome 1 of the plant Arabidopsis thaliana.</title>
        <authorList>
            <person name="Theologis A."/>
            <person name="Ecker J.R."/>
            <person name="Palm C.J."/>
            <person name="Federspiel N.A."/>
            <person name="Kaul S."/>
            <person name="White O."/>
            <person name="Alonso J."/>
            <person name="Altafi H."/>
            <person name="Araujo R."/>
            <person name="Bowman C.L."/>
            <person name="Brooks S.Y."/>
            <person name="Buehler E."/>
            <person name="Chan A."/>
            <person name="Chao Q."/>
            <person name="Chen H."/>
            <person name="Cheuk R.F."/>
            <person name="Chin C.W."/>
            <person name="Chung M.K."/>
            <person name="Conn L."/>
            <person name="Conway A.B."/>
            <person name="Conway A.R."/>
            <person name="Creasy T.H."/>
            <person name="Dewar K."/>
            <person name="Dunn P."/>
            <person name="Etgu P."/>
            <person name="Feldblyum T.V."/>
            <person name="Feng J."/>
            <person name="Fong B."/>
            <person name="Fujii C.Y."/>
            <person name="Gill J.E."/>
            <person name="Goldsmith A.D."/>
            <person name="Haas B."/>
            <person name="Hansen N.F."/>
            <person name="Hughes B."/>
            <person name="Huizar L."/>
            <person name="Hunter J.L."/>
            <person name="Jenkins J."/>
            <person name="Johnson-Hopson C."/>
            <person name="Khan S."/>
            <person name="Khaykin E."/>
            <person name="Kim C.J."/>
            <person name="Koo H.L."/>
            <person name="Kremenetskaia I."/>
            <person name="Kurtz D.B."/>
            <person name="Kwan A."/>
            <person name="Lam B."/>
            <person name="Langin-Hooper S."/>
            <person name="Lee A."/>
            <person name="Lee J.M."/>
            <person name="Lenz C.A."/>
            <person name="Li J.H."/>
            <person name="Li Y."/>
            <person name="Lin X."/>
            <person name="Liu S.X."/>
            <person name="Liu Z.A."/>
            <person name="Luros J.S."/>
            <person name="Maiti R."/>
            <person name="Marziali A."/>
            <person name="Militscher J."/>
            <person name="Miranda M."/>
            <person name="Nguyen M."/>
            <person name="Nierman W.C."/>
            <person name="Osborne B.I."/>
            <person name="Pai G."/>
            <person name="Peterson J."/>
            <person name="Pham P.K."/>
            <person name="Rizzo M."/>
            <person name="Rooney T."/>
            <person name="Rowley D."/>
            <person name="Sakano H."/>
            <person name="Salzberg S.L."/>
            <person name="Schwartz J.R."/>
            <person name="Shinn P."/>
            <person name="Southwick A.M."/>
            <person name="Sun H."/>
            <person name="Tallon L.J."/>
            <person name="Tambunga G."/>
            <person name="Toriumi M.J."/>
            <person name="Town C.D."/>
            <person name="Utterback T."/>
            <person name="Van Aken S."/>
            <person name="Vaysberg M."/>
            <person name="Vysotskaia V.S."/>
            <person name="Walker M."/>
            <person name="Wu D."/>
            <person name="Yu G."/>
            <person name="Fraser C.M."/>
            <person name="Venter J.C."/>
            <person name="Davis R.W."/>
        </authorList>
    </citation>
    <scope>NUCLEOTIDE SEQUENCE [LARGE SCALE GENOMIC DNA]</scope>
    <source>
        <strain>cv. Columbia</strain>
    </source>
</reference>
<accession>Q9S9S5</accession>
<dbReference type="AlphaFoldDB" id="Q9S9S5"/>
<feature type="compositionally biased region" description="Polar residues" evidence="1">
    <location>
        <begin position="291"/>
        <end position="301"/>
    </location>
</feature>
<evidence type="ECO:0000313" key="2">
    <source>
        <dbReference type="EMBL" id="AAF06080.1"/>
    </source>
</evidence>
<proteinExistence type="predicted"/>